<proteinExistence type="predicted"/>
<dbReference type="KEGG" id="git:C6V83_14610"/>
<accession>A0A2S0KHY1</accession>
<evidence type="ECO:0000313" key="2">
    <source>
        <dbReference type="EMBL" id="AVM01290.1"/>
    </source>
</evidence>
<gene>
    <name evidence="2" type="ORF">C6V83_14610</name>
</gene>
<organism evidence="2 3">
    <name type="scientific">Gordonia iterans</name>
    <dbReference type="NCBI Taxonomy" id="1004901"/>
    <lineage>
        <taxon>Bacteria</taxon>
        <taxon>Bacillati</taxon>
        <taxon>Actinomycetota</taxon>
        <taxon>Actinomycetes</taxon>
        <taxon>Mycobacteriales</taxon>
        <taxon>Gordoniaceae</taxon>
        <taxon>Gordonia</taxon>
    </lineage>
</organism>
<sequence length="194" mass="20042">MTDFPLDPTTAARADADRAVVVLVGSLRRDSVNRRLARLAAASAPVGTAVDVVDDLDRLPFYNEDLDADGERGDAVEELRARVGAADAVLVVTPEYNGGLPAVLKNAIDWLSRPYGAGAFTGLPVGVIGAASSAHAGTWARQDARKAIGIAGGVVVEPVELGIRSGEFDEASPEIVGELGRLVAHLLPEPAAVG</sequence>
<dbReference type="GO" id="GO:0016491">
    <property type="term" value="F:oxidoreductase activity"/>
    <property type="evidence" value="ECO:0007669"/>
    <property type="project" value="InterPro"/>
</dbReference>
<dbReference type="InterPro" id="IPR050712">
    <property type="entry name" value="NAD(P)H-dep_reductase"/>
</dbReference>
<name>A0A2S0KHY1_9ACTN</name>
<evidence type="ECO:0000259" key="1">
    <source>
        <dbReference type="Pfam" id="PF03358"/>
    </source>
</evidence>
<dbReference type="GO" id="GO:0005829">
    <property type="term" value="C:cytosol"/>
    <property type="evidence" value="ECO:0007669"/>
    <property type="project" value="TreeGrafter"/>
</dbReference>
<dbReference type="GO" id="GO:0010181">
    <property type="term" value="F:FMN binding"/>
    <property type="evidence" value="ECO:0007669"/>
    <property type="project" value="TreeGrafter"/>
</dbReference>
<dbReference type="Gene3D" id="3.40.50.360">
    <property type="match status" value="1"/>
</dbReference>
<dbReference type="OrthoDB" id="9812295at2"/>
<dbReference type="InterPro" id="IPR005025">
    <property type="entry name" value="FMN_Rdtase-like_dom"/>
</dbReference>
<reference evidence="2 3" key="1">
    <citation type="submission" date="2018-03" db="EMBL/GenBank/DDBJ databases">
        <title>Characteristics and genome of n-alkane degrading marine bacteria Gordonia iterans isolated from crude oil contaminated in Tae-an, South Korea.</title>
        <authorList>
            <person name="Lee S.-S."/>
            <person name="Kim H."/>
        </authorList>
    </citation>
    <scope>NUCLEOTIDE SEQUENCE [LARGE SCALE GENOMIC DNA]</scope>
    <source>
        <strain evidence="2 3">Co17</strain>
    </source>
</reference>
<dbReference type="AlphaFoldDB" id="A0A2S0KHY1"/>
<dbReference type="Pfam" id="PF03358">
    <property type="entry name" value="FMN_red"/>
    <property type="match status" value="1"/>
</dbReference>
<feature type="domain" description="NADPH-dependent FMN reductase-like" evidence="1">
    <location>
        <begin position="20"/>
        <end position="164"/>
    </location>
</feature>
<dbReference type="EMBL" id="CP027433">
    <property type="protein sequence ID" value="AVM01290.1"/>
    <property type="molecule type" value="Genomic_DNA"/>
</dbReference>
<protein>
    <submittedName>
        <fullName evidence="2">FMN reductase</fullName>
    </submittedName>
</protein>
<keyword evidence="3" id="KW-1185">Reference proteome</keyword>
<dbReference type="PANTHER" id="PTHR30543">
    <property type="entry name" value="CHROMATE REDUCTASE"/>
    <property type="match status" value="1"/>
</dbReference>
<dbReference type="InterPro" id="IPR029039">
    <property type="entry name" value="Flavoprotein-like_sf"/>
</dbReference>
<dbReference type="RefSeq" id="WP_105942999.1">
    <property type="nucleotide sequence ID" value="NZ_CP027433.1"/>
</dbReference>
<dbReference type="Proteomes" id="UP000239814">
    <property type="component" value="Chromosome"/>
</dbReference>
<dbReference type="SUPFAM" id="SSF52218">
    <property type="entry name" value="Flavoproteins"/>
    <property type="match status" value="1"/>
</dbReference>
<dbReference type="PANTHER" id="PTHR30543:SF21">
    <property type="entry name" value="NAD(P)H-DEPENDENT FMN REDUCTASE LOT6"/>
    <property type="match status" value="1"/>
</dbReference>
<evidence type="ECO:0000313" key="3">
    <source>
        <dbReference type="Proteomes" id="UP000239814"/>
    </source>
</evidence>